<protein>
    <submittedName>
        <fullName evidence="2">Uncharacterized protein</fullName>
    </submittedName>
</protein>
<evidence type="ECO:0000256" key="1">
    <source>
        <dbReference type="SAM" id="MobiDB-lite"/>
    </source>
</evidence>
<organism evidence="2 3">
    <name type="scientific">Colletotrichum chrysophilum</name>
    <dbReference type="NCBI Taxonomy" id="1836956"/>
    <lineage>
        <taxon>Eukaryota</taxon>
        <taxon>Fungi</taxon>
        <taxon>Dikarya</taxon>
        <taxon>Ascomycota</taxon>
        <taxon>Pezizomycotina</taxon>
        <taxon>Sordariomycetes</taxon>
        <taxon>Hypocreomycetidae</taxon>
        <taxon>Glomerellales</taxon>
        <taxon>Glomerellaceae</taxon>
        <taxon>Colletotrichum</taxon>
        <taxon>Colletotrichum gloeosporioides species complex</taxon>
    </lineage>
</organism>
<comment type="caution">
    <text evidence="2">The sequence shown here is derived from an EMBL/GenBank/DDBJ whole genome shotgun (WGS) entry which is preliminary data.</text>
</comment>
<accession>A0AAD9ATE9</accession>
<proteinExistence type="predicted"/>
<dbReference type="EMBL" id="JAQOWY010000066">
    <property type="protein sequence ID" value="KAK1852877.1"/>
    <property type="molecule type" value="Genomic_DNA"/>
</dbReference>
<feature type="compositionally biased region" description="Polar residues" evidence="1">
    <location>
        <begin position="50"/>
        <end position="61"/>
    </location>
</feature>
<evidence type="ECO:0000313" key="3">
    <source>
        <dbReference type="Proteomes" id="UP001243330"/>
    </source>
</evidence>
<keyword evidence="3" id="KW-1185">Reference proteome</keyword>
<feature type="compositionally biased region" description="Basic and acidic residues" evidence="1">
    <location>
        <begin position="1"/>
        <end position="10"/>
    </location>
</feature>
<dbReference type="Proteomes" id="UP001243330">
    <property type="component" value="Unassembled WGS sequence"/>
</dbReference>
<gene>
    <name evidence="2" type="ORF">CCHR01_04517</name>
</gene>
<sequence>MTETQHRPCSDSEAVGGGGGGGGGRAGRKEKKAEAEERKRKATNLEHQAETSWSQSQSTPVISDRHGRQQARAWVPQAFMFPGVVRSHIRQVQLLTYKHQPVTTTSAVRTRPQLSAGLRTTTPPRAECSSPDAFPARRVSMRCHGWGQRSIEASLRLERMGLTVAHLSRSAPRSPRRAKSQQWHSSRSFVPFGLEAAPLSITGHPSPPRPPAAPSSTPDHTQVQAGRVCRDLPEPSFPSIPPGTLPFTGSRIRLERDVLRLPALSSWLNLTRRPWGVCPAVLIQNRPTLLCSSLSLQAVSEMLVLSVSGLLRLRHNVVQPTELPGSLLATLCLSSVDTAGIRKLNSESHFQDQHRSKPPVPASFQKLKTGQVIHNIPSRIRTSRWNMVKETSPATWRSAASVSIKGLAGYDLGKHIHYTSLLALPIAGLDISTCALHLLSGRWEADESRYHPTM</sequence>
<feature type="compositionally biased region" description="Gly residues" evidence="1">
    <location>
        <begin position="15"/>
        <end position="25"/>
    </location>
</feature>
<feature type="compositionally biased region" description="Basic and acidic residues" evidence="1">
    <location>
        <begin position="31"/>
        <end position="49"/>
    </location>
</feature>
<feature type="region of interest" description="Disordered" evidence="1">
    <location>
        <begin position="1"/>
        <end position="68"/>
    </location>
</feature>
<reference evidence="2" key="1">
    <citation type="submission" date="2023-01" db="EMBL/GenBank/DDBJ databases">
        <title>Colletotrichum chrysophilum M932 genome sequence.</title>
        <authorList>
            <person name="Baroncelli R."/>
        </authorList>
    </citation>
    <scope>NUCLEOTIDE SEQUENCE</scope>
    <source>
        <strain evidence="2">M932</strain>
    </source>
</reference>
<evidence type="ECO:0000313" key="2">
    <source>
        <dbReference type="EMBL" id="KAK1852877.1"/>
    </source>
</evidence>
<feature type="region of interest" description="Disordered" evidence="1">
    <location>
        <begin position="198"/>
        <end position="224"/>
    </location>
</feature>
<name>A0AAD9ATE9_9PEZI</name>
<dbReference type="AlphaFoldDB" id="A0AAD9ATE9"/>